<dbReference type="PANTHER" id="PTHR30273:SF2">
    <property type="entry name" value="PROTEIN FECR"/>
    <property type="match status" value="1"/>
</dbReference>
<evidence type="ECO:0000259" key="2">
    <source>
        <dbReference type="Pfam" id="PF04773"/>
    </source>
</evidence>
<keyword evidence="1" id="KW-0812">Transmembrane</keyword>
<evidence type="ECO:0000259" key="3">
    <source>
        <dbReference type="Pfam" id="PF16344"/>
    </source>
</evidence>
<reference evidence="4 5" key="1">
    <citation type="submission" date="2021-01" db="EMBL/GenBank/DDBJ databases">
        <title>Carboxyliciviraga sp.nov., isolated from coastal sediments.</title>
        <authorList>
            <person name="Lu D."/>
            <person name="Zhang T."/>
        </authorList>
    </citation>
    <scope>NUCLEOTIDE SEQUENCE [LARGE SCALE GENOMIC DNA]</scope>
    <source>
        <strain evidence="4 5">N1Y132</strain>
    </source>
</reference>
<gene>
    <name evidence="4" type="ORF">JIV24_06505</name>
</gene>
<dbReference type="Pfam" id="PF04773">
    <property type="entry name" value="FecR"/>
    <property type="match status" value="1"/>
</dbReference>
<dbReference type="PANTHER" id="PTHR30273">
    <property type="entry name" value="PERIPLASMIC SIGNAL SENSOR AND SIGMA FACTOR ACTIVATOR FECR-RELATED"/>
    <property type="match status" value="1"/>
</dbReference>
<keyword evidence="5" id="KW-1185">Reference proteome</keyword>
<evidence type="ECO:0000313" key="5">
    <source>
        <dbReference type="Proteomes" id="UP000605676"/>
    </source>
</evidence>
<dbReference type="EMBL" id="JAENRR010000011">
    <property type="protein sequence ID" value="MBK3516987.1"/>
    <property type="molecule type" value="Genomic_DNA"/>
</dbReference>
<evidence type="ECO:0000256" key="1">
    <source>
        <dbReference type="SAM" id="Phobius"/>
    </source>
</evidence>
<proteinExistence type="predicted"/>
<evidence type="ECO:0000313" key="4">
    <source>
        <dbReference type="EMBL" id="MBK3516987.1"/>
    </source>
</evidence>
<dbReference type="InterPro" id="IPR012373">
    <property type="entry name" value="Ferrdict_sens_TM"/>
</dbReference>
<keyword evidence="1" id="KW-0472">Membrane</keyword>
<keyword evidence="1" id="KW-1133">Transmembrane helix</keyword>
<dbReference type="RefSeq" id="WP_200464217.1">
    <property type="nucleotide sequence ID" value="NZ_JAENRR010000011.1"/>
</dbReference>
<name>A0ABS1HH49_9BACT</name>
<dbReference type="Gene3D" id="2.60.120.1440">
    <property type="match status" value="1"/>
</dbReference>
<dbReference type="InterPro" id="IPR006860">
    <property type="entry name" value="FecR"/>
</dbReference>
<comment type="caution">
    <text evidence="4">The sequence shown here is derived from an EMBL/GenBank/DDBJ whole genome shotgun (WGS) entry which is preliminary data.</text>
</comment>
<protein>
    <submittedName>
        <fullName evidence="4">DUF4974 domain-containing protein</fullName>
    </submittedName>
</protein>
<sequence>MNPIELSKLIIKHIKGKISEEEREFLDSWRNKKKHAELMEELTDINQVSKELCRYSSFRKDETWLKVEKRINPQRKVATGLNYLIRVAAVVLLIVSVKLSMQLFISESTDESFMSNKTIKAGDFKAVLKIDGSEDIIIRDTLTYDVKRQESLLAKIDKGQLVYENNTSITPSNIDIQVPERSEFMFTLSDGSVVWLNAGSRLTLQQPFSDDKRNVILEGEAYFEVKHDSDRPFTVNVPGENSIRVLGTSFNVNAYLTEKIFHTVLVEGSVLWKTKGGQERILEPEQLLSYEVNGTQIDVKSVRTENYTAWKDGRFVFDGEPLFKIMQSLSRWYGVDVNYLHPKIKDIPFSMDVEKYEDLNTILEMFEYTQKAKFDINDKGVVTVSKFSH</sequence>
<dbReference type="Gene3D" id="3.55.50.30">
    <property type="match status" value="1"/>
</dbReference>
<dbReference type="InterPro" id="IPR032508">
    <property type="entry name" value="FecR_C"/>
</dbReference>
<accession>A0ABS1HH49</accession>
<dbReference type="Proteomes" id="UP000605676">
    <property type="component" value="Unassembled WGS sequence"/>
</dbReference>
<organism evidence="4 5">
    <name type="scientific">Carboxylicivirga marina</name>
    <dbReference type="NCBI Taxonomy" id="2800988"/>
    <lineage>
        <taxon>Bacteria</taxon>
        <taxon>Pseudomonadati</taxon>
        <taxon>Bacteroidota</taxon>
        <taxon>Bacteroidia</taxon>
        <taxon>Marinilabiliales</taxon>
        <taxon>Marinilabiliaceae</taxon>
        <taxon>Carboxylicivirga</taxon>
    </lineage>
</organism>
<feature type="domain" description="Protein FecR C-terminal" evidence="3">
    <location>
        <begin position="314"/>
        <end position="382"/>
    </location>
</feature>
<feature type="transmembrane region" description="Helical" evidence="1">
    <location>
        <begin position="83"/>
        <end position="105"/>
    </location>
</feature>
<feature type="domain" description="FecR protein" evidence="2">
    <location>
        <begin position="176"/>
        <end position="270"/>
    </location>
</feature>
<dbReference type="Pfam" id="PF16344">
    <property type="entry name" value="FecR_C"/>
    <property type="match status" value="1"/>
</dbReference>